<name>A0A1H3RJ39_9BURK</name>
<dbReference type="GeneID" id="94693428"/>
<dbReference type="EMBL" id="FNPE01000015">
    <property type="protein sequence ID" value="SDZ25241.1"/>
    <property type="molecule type" value="Genomic_DNA"/>
</dbReference>
<evidence type="ECO:0000313" key="1">
    <source>
        <dbReference type="EMBL" id="SDZ25241.1"/>
    </source>
</evidence>
<dbReference type="Proteomes" id="UP000183417">
    <property type="component" value="Unassembled WGS sequence"/>
</dbReference>
<dbReference type="AlphaFoldDB" id="A0A1H3RJ39"/>
<gene>
    <name evidence="1" type="ORF">SAMN05421547_115163</name>
</gene>
<evidence type="ECO:0000313" key="2">
    <source>
        <dbReference type="Proteomes" id="UP000183417"/>
    </source>
</evidence>
<reference evidence="1 2" key="1">
    <citation type="submission" date="2016-10" db="EMBL/GenBank/DDBJ databases">
        <authorList>
            <person name="de Groot N.N."/>
        </authorList>
    </citation>
    <scope>NUCLEOTIDE SEQUENCE [LARGE SCALE GENOMIC DNA]</scope>
    <source>
        <strain evidence="1 2">LMG 24775</strain>
    </source>
</reference>
<protein>
    <submittedName>
        <fullName evidence="1">Uncharacterized protein</fullName>
    </submittedName>
</protein>
<dbReference type="RefSeq" id="WP_074923025.1">
    <property type="nucleotide sequence ID" value="NZ_CP141274.1"/>
</dbReference>
<accession>A0A1H3RJ39</accession>
<organism evidence="1 2">
    <name type="scientific">Delftia lacustris</name>
    <dbReference type="NCBI Taxonomy" id="558537"/>
    <lineage>
        <taxon>Bacteria</taxon>
        <taxon>Pseudomonadati</taxon>
        <taxon>Pseudomonadota</taxon>
        <taxon>Betaproteobacteria</taxon>
        <taxon>Burkholderiales</taxon>
        <taxon>Comamonadaceae</taxon>
        <taxon>Delftia</taxon>
    </lineage>
</organism>
<sequence>MTRDDVIAMACATGFGRIFPADQGLPKTWVGTDLDRLLSFAAMVASAEREACAKACDTQQRINLDWGDEQRADTARTCAAAIRARPTGHKEST</sequence>
<proteinExistence type="predicted"/>